<evidence type="ECO:0000313" key="5">
    <source>
        <dbReference type="EMBL" id="MBK1884599.1"/>
    </source>
</evidence>
<dbReference type="PANTHER" id="PTHR44688">
    <property type="entry name" value="DNA-BINDING TRANSCRIPTIONAL ACTIVATOR DEVR_DOSR"/>
    <property type="match status" value="1"/>
</dbReference>
<evidence type="ECO:0000313" key="6">
    <source>
        <dbReference type="Proteomes" id="UP000603141"/>
    </source>
</evidence>
<dbReference type="SUPFAM" id="SSF46894">
    <property type="entry name" value="C-terminal effector domain of the bipartite response regulators"/>
    <property type="match status" value="1"/>
</dbReference>
<dbReference type="InterPro" id="IPR036388">
    <property type="entry name" value="WH-like_DNA-bd_sf"/>
</dbReference>
<comment type="caution">
    <text evidence="5">The sequence shown here is derived from an EMBL/GenBank/DDBJ whole genome shotgun (WGS) entry which is preliminary data.</text>
</comment>
<keyword evidence="2" id="KW-0238">DNA-binding</keyword>
<dbReference type="Pfam" id="PF00196">
    <property type="entry name" value="GerE"/>
    <property type="match status" value="1"/>
</dbReference>
<dbReference type="Proteomes" id="UP000603141">
    <property type="component" value="Unassembled WGS sequence"/>
</dbReference>
<dbReference type="RefSeq" id="WP_200273944.1">
    <property type="nucleotide sequence ID" value="NZ_JAENIJ010000063.1"/>
</dbReference>
<dbReference type="Gene3D" id="1.10.10.10">
    <property type="entry name" value="Winged helix-like DNA-binding domain superfamily/Winged helix DNA-binding domain"/>
    <property type="match status" value="1"/>
</dbReference>
<organism evidence="5 6">
    <name type="scientific">Luteolibacter pohnpeiensis</name>
    <dbReference type="NCBI Taxonomy" id="454153"/>
    <lineage>
        <taxon>Bacteria</taxon>
        <taxon>Pseudomonadati</taxon>
        <taxon>Verrucomicrobiota</taxon>
        <taxon>Verrucomicrobiia</taxon>
        <taxon>Verrucomicrobiales</taxon>
        <taxon>Verrucomicrobiaceae</taxon>
        <taxon>Luteolibacter</taxon>
    </lineage>
</organism>
<dbReference type="EMBL" id="JAENIJ010000063">
    <property type="protein sequence ID" value="MBK1884599.1"/>
    <property type="molecule type" value="Genomic_DNA"/>
</dbReference>
<dbReference type="PRINTS" id="PR00038">
    <property type="entry name" value="HTHLUXR"/>
</dbReference>
<protein>
    <submittedName>
        <fullName evidence="5">Helix-turn-helix transcriptional regulator</fullName>
    </submittedName>
</protein>
<dbReference type="InterPro" id="IPR000792">
    <property type="entry name" value="Tscrpt_reg_LuxR_C"/>
</dbReference>
<evidence type="ECO:0000256" key="1">
    <source>
        <dbReference type="ARBA" id="ARBA00023015"/>
    </source>
</evidence>
<dbReference type="InterPro" id="IPR016032">
    <property type="entry name" value="Sig_transdc_resp-reg_C-effctor"/>
</dbReference>
<sequence>MSANYPKTATDPQLAKPLADLGRAMDLNHLWCSVVALLDAALPNFHYITALPCVEDRPVFVNTTLPLRDEPGYWERFISCEPPLARVLQASPGMEIAFLNDHWGDEELKGTRFYEQIMKPEGWWYAAGFLFWDGSAFTGHIGMNRTPDQGPYLPHERDLLRDLHGPIAAAVQRVAAFDAERAKRAAMEAVLQQLPDGMAILDWELRLIFSNRAADEACQLWADTARTADCQNVGTLPTEVKEAAAELLAGSERWLRQPPPGKLSAPAKELEHAGLPGLKARLRLLHPREKQAIKPHCLVEFSRVVDRPGQDSAVAAYSLSAAERRVAMLAARGKSNAVIASELSLSVHTVRAHLREIFAKLGVKHRAELVLAMTQSQSE</sequence>
<evidence type="ECO:0000256" key="3">
    <source>
        <dbReference type="ARBA" id="ARBA00023163"/>
    </source>
</evidence>
<dbReference type="AlphaFoldDB" id="A0A934VYK0"/>
<evidence type="ECO:0000259" key="4">
    <source>
        <dbReference type="PROSITE" id="PS50043"/>
    </source>
</evidence>
<keyword evidence="6" id="KW-1185">Reference proteome</keyword>
<dbReference type="PROSITE" id="PS50043">
    <property type="entry name" value="HTH_LUXR_2"/>
    <property type="match status" value="1"/>
</dbReference>
<keyword evidence="3" id="KW-0804">Transcription</keyword>
<dbReference type="CDD" id="cd06170">
    <property type="entry name" value="LuxR_C_like"/>
    <property type="match status" value="1"/>
</dbReference>
<dbReference type="SMART" id="SM00421">
    <property type="entry name" value="HTH_LUXR"/>
    <property type="match status" value="1"/>
</dbReference>
<accession>A0A934VYK0</accession>
<feature type="domain" description="HTH luxR-type" evidence="4">
    <location>
        <begin position="312"/>
        <end position="377"/>
    </location>
</feature>
<proteinExistence type="predicted"/>
<name>A0A934VYK0_9BACT</name>
<reference evidence="5" key="1">
    <citation type="submission" date="2021-01" db="EMBL/GenBank/DDBJ databases">
        <title>Modified the classification status of verrucomicrobia.</title>
        <authorList>
            <person name="Feng X."/>
        </authorList>
    </citation>
    <scope>NUCLEOTIDE SEQUENCE</scope>
    <source>
        <strain evidence="5">KCTC 22041</strain>
    </source>
</reference>
<evidence type="ECO:0000256" key="2">
    <source>
        <dbReference type="ARBA" id="ARBA00023125"/>
    </source>
</evidence>
<gene>
    <name evidence="5" type="ORF">JIN85_19440</name>
</gene>
<dbReference type="GO" id="GO:0006355">
    <property type="term" value="P:regulation of DNA-templated transcription"/>
    <property type="evidence" value="ECO:0007669"/>
    <property type="project" value="InterPro"/>
</dbReference>
<dbReference type="GO" id="GO:0003677">
    <property type="term" value="F:DNA binding"/>
    <property type="evidence" value="ECO:0007669"/>
    <property type="project" value="UniProtKB-KW"/>
</dbReference>
<keyword evidence="1" id="KW-0805">Transcription regulation</keyword>
<dbReference type="PANTHER" id="PTHR44688:SF16">
    <property type="entry name" value="DNA-BINDING TRANSCRIPTIONAL ACTIVATOR DEVR_DOSR"/>
    <property type="match status" value="1"/>
</dbReference>